<dbReference type="KEGG" id="dpx:DAPPUDRAFT_316492"/>
<evidence type="ECO:0000259" key="4">
    <source>
        <dbReference type="PROSITE" id="PS50871"/>
    </source>
</evidence>
<dbReference type="InterPro" id="IPR050822">
    <property type="entry name" value="Cerebellin_Synaptic_Org"/>
</dbReference>
<dbReference type="SMART" id="SM00110">
    <property type="entry name" value="C1Q"/>
    <property type="match status" value="1"/>
</dbReference>
<dbReference type="Gene3D" id="2.60.120.1000">
    <property type="match status" value="1"/>
</dbReference>
<dbReference type="PhylomeDB" id="E9GD36"/>
<dbReference type="eggNOG" id="KOG3516">
    <property type="taxonomic scope" value="Eukaryota"/>
</dbReference>
<evidence type="ECO:0000256" key="2">
    <source>
        <dbReference type="ARBA" id="ARBA00022525"/>
    </source>
</evidence>
<proteinExistence type="predicted"/>
<evidence type="ECO:0000313" key="6">
    <source>
        <dbReference type="Proteomes" id="UP000000305"/>
    </source>
</evidence>
<dbReference type="Pfam" id="PF00386">
    <property type="entry name" value="C1q"/>
    <property type="match status" value="1"/>
</dbReference>
<dbReference type="InterPro" id="IPR001073">
    <property type="entry name" value="C1q_dom"/>
</dbReference>
<evidence type="ECO:0000256" key="1">
    <source>
        <dbReference type="ARBA" id="ARBA00004613"/>
    </source>
</evidence>
<name>E9GD36_DAPPU</name>
<dbReference type="SUPFAM" id="SSF49842">
    <property type="entry name" value="TNF-like"/>
    <property type="match status" value="1"/>
</dbReference>
<sequence>MTSGSTSILHDSETPIDVGHCADPGCYSRAINYNASMKQMESLIALSSECHQFIKYDCICASFEYDNTQYAWWNDRDGNAQYFWAGNKTNGIHTCQCGIDKNCVDSSLKCNCDQASQDELVDEGLITDKNVLPVIRLNFGRTQFGGGIHTLGQLECSGSIAVNGLPTSCEDLWRIGHSLNGLYFVMEDELVKNVYCNFTKFFSEAGFQSLIGYSEVKNKPTYFGMPTSCDDLERAGHISSGFYSIKGSAMMESVFCNFTKLPSDEGFQKWIGFADVKSTPVHFYVQRNSNYGTKYTPIPFDLARVNEGNAMNLASGKFTAPRPGIYFFSFAGQAHLESETDVYFYSHLFLNGNLIGPSSVEENKEPVKQYNTLSLQSTLHLKKGDQVWVTIDYTGSSYLRDGHLTHFTGFMLEEDIVASL</sequence>
<dbReference type="Proteomes" id="UP000000305">
    <property type="component" value="Unassembled WGS sequence"/>
</dbReference>
<reference evidence="5 6" key="1">
    <citation type="journal article" date="2011" name="Science">
        <title>The ecoresponsive genome of Daphnia pulex.</title>
        <authorList>
            <person name="Colbourne J.K."/>
            <person name="Pfrender M.E."/>
            <person name="Gilbert D."/>
            <person name="Thomas W.K."/>
            <person name="Tucker A."/>
            <person name="Oakley T.H."/>
            <person name="Tokishita S."/>
            <person name="Aerts A."/>
            <person name="Arnold G.J."/>
            <person name="Basu M.K."/>
            <person name="Bauer D.J."/>
            <person name="Caceres C.E."/>
            <person name="Carmel L."/>
            <person name="Casola C."/>
            <person name="Choi J.H."/>
            <person name="Detter J.C."/>
            <person name="Dong Q."/>
            <person name="Dusheyko S."/>
            <person name="Eads B.D."/>
            <person name="Frohlich T."/>
            <person name="Geiler-Samerotte K.A."/>
            <person name="Gerlach D."/>
            <person name="Hatcher P."/>
            <person name="Jogdeo S."/>
            <person name="Krijgsveld J."/>
            <person name="Kriventseva E.V."/>
            <person name="Kultz D."/>
            <person name="Laforsch C."/>
            <person name="Lindquist E."/>
            <person name="Lopez J."/>
            <person name="Manak J.R."/>
            <person name="Muller J."/>
            <person name="Pangilinan J."/>
            <person name="Patwardhan R.P."/>
            <person name="Pitluck S."/>
            <person name="Pritham E.J."/>
            <person name="Rechtsteiner A."/>
            <person name="Rho M."/>
            <person name="Rogozin I.B."/>
            <person name="Sakarya O."/>
            <person name="Salamov A."/>
            <person name="Schaack S."/>
            <person name="Shapiro H."/>
            <person name="Shiga Y."/>
            <person name="Skalitzky C."/>
            <person name="Smith Z."/>
            <person name="Souvorov A."/>
            <person name="Sung W."/>
            <person name="Tang Z."/>
            <person name="Tsuchiya D."/>
            <person name="Tu H."/>
            <person name="Vos H."/>
            <person name="Wang M."/>
            <person name="Wolf Y.I."/>
            <person name="Yamagata H."/>
            <person name="Yamada T."/>
            <person name="Ye Y."/>
            <person name="Shaw J.R."/>
            <person name="Andrews J."/>
            <person name="Crease T.J."/>
            <person name="Tang H."/>
            <person name="Lucas S.M."/>
            <person name="Robertson H.M."/>
            <person name="Bork P."/>
            <person name="Koonin E.V."/>
            <person name="Zdobnov E.M."/>
            <person name="Grigoriev I.V."/>
            <person name="Lynch M."/>
            <person name="Boore J.L."/>
        </authorList>
    </citation>
    <scope>NUCLEOTIDE SEQUENCE [LARGE SCALE GENOMIC DNA]</scope>
</reference>
<dbReference type="PANTHER" id="PTHR22923">
    <property type="entry name" value="CEREBELLIN-RELATED"/>
    <property type="match status" value="1"/>
</dbReference>
<keyword evidence="3" id="KW-0732">Signal</keyword>
<evidence type="ECO:0000313" key="5">
    <source>
        <dbReference type="EMBL" id="EFX82762.1"/>
    </source>
</evidence>
<keyword evidence="2" id="KW-0964">Secreted</keyword>
<dbReference type="OrthoDB" id="26719at2759"/>
<organism evidence="5 6">
    <name type="scientific">Daphnia pulex</name>
    <name type="common">Water flea</name>
    <dbReference type="NCBI Taxonomy" id="6669"/>
    <lineage>
        <taxon>Eukaryota</taxon>
        <taxon>Metazoa</taxon>
        <taxon>Ecdysozoa</taxon>
        <taxon>Arthropoda</taxon>
        <taxon>Crustacea</taxon>
        <taxon>Branchiopoda</taxon>
        <taxon>Diplostraca</taxon>
        <taxon>Cladocera</taxon>
        <taxon>Anomopoda</taxon>
        <taxon>Daphniidae</taxon>
        <taxon>Daphnia</taxon>
    </lineage>
</organism>
<comment type="subcellular location">
    <subcellularLocation>
        <location evidence="1">Secreted</location>
    </subcellularLocation>
</comment>
<accession>E9GD36</accession>
<evidence type="ECO:0000256" key="3">
    <source>
        <dbReference type="ARBA" id="ARBA00022729"/>
    </source>
</evidence>
<dbReference type="InterPro" id="IPR008983">
    <property type="entry name" value="Tumour_necrosis_fac-like_dom"/>
</dbReference>
<dbReference type="EMBL" id="GL732539">
    <property type="protein sequence ID" value="EFX82762.1"/>
    <property type="molecule type" value="Genomic_DNA"/>
</dbReference>
<dbReference type="AlphaFoldDB" id="E9GD36"/>
<dbReference type="PANTHER" id="PTHR22923:SF62">
    <property type="entry name" value="CVP18"/>
    <property type="match status" value="1"/>
</dbReference>
<dbReference type="GO" id="GO:0005615">
    <property type="term" value="C:extracellular space"/>
    <property type="evidence" value="ECO:0000318"/>
    <property type="project" value="GO_Central"/>
</dbReference>
<dbReference type="PROSITE" id="PS50871">
    <property type="entry name" value="C1Q"/>
    <property type="match status" value="1"/>
</dbReference>
<feature type="domain" description="C1q" evidence="4">
    <location>
        <begin position="276"/>
        <end position="418"/>
    </location>
</feature>
<dbReference type="InParanoid" id="E9GD36"/>
<keyword evidence="6" id="KW-1185">Reference proteome</keyword>
<gene>
    <name evidence="5" type="ORF">DAPPUDRAFT_316492</name>
</gene>
<dbReference type="Gene3D" id="2.60.120.40">
    <property type="match status" value="1"/>
</dbReference>
<protein>
    <recommendedName>
        <fullName evidence="4">C1q domain-containing protein</fullName>
    </recommendedName>
</protein>
<dbReference type="HOGENOM" id="CLU_029491_0_0_1"/>